<feature type="transmembrane region" description="Helical" evidence="1">
    <location>
        <begin position="90"/>
        <end position="112"/>
    </location>
</feature>
<dbReference type="Proteomes" id="UP000050920">
    <property type="component" value="Unassembled WGS sequence"/>
</dbReference>
<organism evidence="2 3">
    <name type="scientific">Lactiplantibacillus fabifermentans DSM 21115</name>
    <dbReference type="NCBI Taxonomy" id="1413187"/>
    <lineage>
        <taxon>Bacteria</taxon>
        <taxon>Bacillati</taxon>
        <taxon>Bacillota</taxon>
        <taxon>Bacilli</taxon>
        <taxon>Lactobacillales</taxon>
        <taxon>Lactobacillaceae</taxon>
        <taxon>Lactiplantibacillus</taxon>
    </lineage>
</organism>
<name>A0A0R2NRB3_9LACO</name>
<dbReference type="AlphaFoldDB" id="A0A0R2NRB3"/>
<evidence type="ECO:0000313" key="3">
    <source>
        <dbReference type="Proteomes" id="UP000050920"/>
    </source>
</evidence>
<evidence type="ECO:0000256" key="1">
    <source>
        <dbReference type="SAM" id="Phobius"/>
    </source>
</evidence>
<protein>
    <submittedName>
        <fullName evidence="2">Uncharacterized protein</fullName>
    </submittedName>
</protein>
<dbReference type="EMBL" id="AYGX02000047">
    <property type="protein sequence ID" value="KRO28257.1"/>
    <property type="molecule type" value="Genomic_DNA"/>
</dbReference>
<keyword evidence="3" id="KW-1185">Reference proteome</keyword>
<gene>
    <name evidence="2" type="ORF">DY78_GL002493</name>
</gene>
<keyword evidence="1" id="KW-0812">Transmembrane</keyword>
<feature type="transmembrane region" description="Helical" evidence="1">
    <location>
        <begin position="118"/>
        <end position="139"/>
    </location>
</feature>
<comment type="caution">
    <text evidence="2">The sequence shown here is derived from an EMBL/GenBank/DDBJ whole genome shotgun (WGS) entry which is preliminary data.</text>
</comment>
<dbReference type="RefSeq" id="WP_024625816.1">
    <property type="nucleotide sequence ID" value="NZ_AYGX02000047.1"/>
</dbReference>
<keyword evidence="1" id="KW-0472">Membrane</keyword>
<evidence type="ECO:0000313" key="2">
    <source>
        <dbReference type="EMBL" id="KRO28257.1"/>
    </source>
</evidence>
<reference evidence="2 3" key="1">
    <citation type="journal article" date="2015" name="Genome Announc.">
        <title>Expanding the biotechnology potential of lactobacilli through comparative genomics of 213 strains and associated genera.</title>
        <authorList>
            <person name="Sun Z."/>
            <person name="Harris H.M."/>
            <person name="McCann A."/>
            <person name="Guo C."/>
            <person name="Argimon S."/>
            <person name="Zhang W."/>
            <person name="Yang X."/>
            <person name="Jeffery I.B."/>
            <person name="Cooney J.C."/>
            <person name="Kagawa T.F."/>
            <person name="Liu W."/>
            <person name="Song Y."/>
            <person name="Salvetti E."/>
            <person name="Wrobel A."/>
            <person name="Rasinkangas P."/>
            <person name="Parkhill J."/>
            <person name="Rea M.C."/>
            <person name="O'Sullivan O."/>
            <person name="Ritari J."/>
            <person name="Douillard F.P."/>
            <person name="Paul Ross R."/>
            <person name="Yang R."/>
            <person name="Briner A.E."/>
            <person name="Felis G.E."/>
            <person name="de Vos W.M."/>
            <person name="Barrangou R."/>
            <person name="Klaenhammer T.R."/>
            <person name="Caufield P.W."/>
            <person name="Cui Y."/>
            <person name="Zhang H."/>
            <person name="O'Toole P.W."/>
        </authorList>
    </citation>
    <scope>NUCLEOTIDE SEQUENCE [LARGE SCALE GENOMIC DNA]</scope>
    <source>
        <strain evidence="2 3">DSM 21115</strain>
    </source>
</reference>
<accession>A0A0R2NRB3</accession>
<sequence>MQKRTWFFVGLLLGQPLLVYLLRGQLLPAVPVHFGWLPNAWNQVATQNTWVAVGESALMPLLLIATRYLPAVITMIQTPHWWLLPPLQVWRWWLFGANWFVLISLFSDFAVVNAAWQVWTGVLVIQLLAYAGYIMWLHWQKSDA</sequence>
<keyword evidence="1" id="KW-1133">Transmembrane helix</keyword>
<proteinExistence type="predicted"/>